<protein>
    <submittedName>
        <fullName evidence="1">GrpB family protein</fullName>
    </submittedName>
</protein>
<dbReference type="Gene3D" id="3.30.460.10">
    <property type="entry name" value="Beta Polymerase, domain 2"/>
    <property type="match status" value="1"/>
</dbReference>
<gene>
    <name evidence="1" type="ORF">QBE51_10840</name>
</gene>
<dbReference type="Proteomes" id="UP001486565">
    <property type="component" value="Chromosome"/>
</dbReference>
<dbReference type="EMBL" id="CP121687">
    <property type="protein sequence ID" value="WZL69286.1"/>
    <property type="molecule type" value="Genomic_DNA"/>
</dbReference>
<dbReference type="SUPFAM" id="SSF81301">
    <property type="entry name" value="Nucleotidyltransferase"/>
    <property type="match status" value="1"/>
</dbReference>
<sequence length="173" mass="20335">MKVEVVEYNREWPVLFMEEAEEIKRILGEELIDIYHIGSTAVENLRAKPIIDIMPVVRDITKIDAYNKEFEALGYEPKGELGITGRRFFRKGSEVRTHHIHIFEKSNSKEIRRHLAVRDYLRAHPNEVLEYGQLESKLAVLYPADIEAYCDGKDAFVKELERKALNWYEELNQ</sequence>
<proteinExistence type="predicted"/>
<dbReference type="InterPro" id="IPR007344">
    <property type="entry name" value="GrpB/CoaE"/>
</dbReference>
<organism evidence="1 2">
    <name type="scientific">Defluviitalea saccharophila</name>
    <dbReference type="NCBI Taxonomy" id="879970"/>
    <lineage>
        <taxon>Bacteria</taxon>
        <taxon>Bacillati</taxon>
        <taxon>Bacillota</taxon>
        <taxon>Clostridia</taxon>
        <taxon>Lachnospirales</taxon>
        <taxon>Defluviitaleaceae</taxon>
        <taxon>Defluviitalea</taxon>
    </lineage>
</organism>
<name>A0ABZ2Y5G8_9FIRM</name>
<dbReference type="PANTHER" id="PTHR34822">
    <property type="entry name" value="GRPB DOMAIN PROTEIN (AFU_ORTHOLOGUE AFUA_1G01530)"/>
    <property type="match status" value="1"/>
</dbReference>
<dbReference type="InterPro" id="IPR043519">
    <property type="entry name" value="NT_sf"/>
</dbReference>
<dbReference type="RefSeq" id="WP_341876281.1">
    <property type="nucleotide sequence ID" value="NZ_CP121687.1"/>
</dbReference>
<evidence type="ECO:0000313" key="1">
    <source>
        <dbReference type="EMBL" id="WZL69286.1"/>
    </source>
</evidence>
<keyword evidence="2" id="KW-1185">Reference proteome</keyword>
<dbReference type="Pfam" id="PF04229">
    <property type="entry name" value="GrpB"/>
    <property type="match status" value="1"/>
</dbReference>
<reference evidence="1 2" key="1">
    <citation type="submission" date="2023-03" db="EMBL/GenBank/DDBJ databases">
        <title>Novel Species.</title>
        <authorList>
            <person name="Ma S."/>
        </authorList>
    </citation>
    <scope>NUCLEOTIDE SEQUENCE [LARGE SCALE GENOMIC DNA]</scope>
    <source>
        <strain evidence="1 2">LIND6LT2</strain>
    </source>
</reference>
<accession>A0ABZ2Y5G8</accession>
<dbReference type="PANTHER" id="PTHR34822:SF1">
    <property type="entry name" value="GRPB FAMILY PROTEIN"/>
    <property type="match status" value="1"/>
</dbReference>
<evidence type="ECO:0000313" key="2">
    <source>
        <dbReference type="Proteomes" id="UP001486565"/>
    </source>
</evidence>